<evidence type="ECO:0000256" key="5">
    <source>
        <dbReference type="ARBA" id="ARBA00022801"/>
    </source>
</evidence>
<reference evidence="8" key="1">
    <citation type="submission" date="2018-05" db="EMBL/GenBank/DDBJ databases">
        <title>Draft genome of Mucuna pruriens seed.</title>
        <authorList>
            <person name="Nnadi N.E."/>
            <person name="Vos R."/>
            <person name="Hasami M.H."/>
            <person name="Devisetty U.K."/>
            <person name="Aguiy J.C."/>
        </authorList>
    </citation>
    <scope>NUCLEOTIDE SEQUENCE [LARGE SCALE GENOMIC DNA]</scope>
    <source>
        <strain evidence="8">JCA_2017</strain>
    </source>
</reference>
<dbReference type="OrthoDB" id="1933708at2759"/>
<feature type="domain" description="Reverse transcriptase RNase H-like" evidence="7">
    <location>
        <begin position="3"/>
        <end position="70"/>
    </location>
</feature>
<evidence type="ECO:0000256" key="2">
    <source>
        <dbReference type="ARBA" id="ARBA00022695"/>
    </source>
</evidence>
<dbReference type="InterPro" id="IPR043502">
    <property type="entry name" value="DNA/RNA_pol_sf"/>
</dbReference>
<dbReference type="Proteomes" id="UP000257109">
    <property type="component" value="Unassembled WGS sequence"/>
</dbReference>
<dbReference type="SUPFAM" id="SSF56672">
    <property type="entry name" value="DNA/RNA polymerases"/>
    <property type="match status" value="1"/>
</dbReference>
<gene>
    <name evidence="8" type="primary">pol</name>
    <name evidence="8" type="ORF">CR513_43321</name>
</gene>
<dbReference type="PANTHER" id="PTHR34072">
    <property type="entry name" value="ENZYMATIC POLYPROTEIN-RELATED"/>
    <property type="match status" value="1"/>
</dbReference>
<evidence type="ECO:0000313" key="9">
    <source>
        <dbReference type="Proteomes" id="UP000257109"/>
    </source>
</evidence>
<name>A0A371FED9_MUCPR</name>
<evidence type="ECO:0000256" key="4">
    <source>
        <dbReference type="ARBA" id="ARBA00022759"/>
    </source>
</evidence>
<evidence type="ECO:0000256" key="3">
    <source>
        <dbReference type="ARBA" id="ARBA00022722"/>
    </source>
</evidence>
<dbReference type="GO" id="GO:0016787">
    <property type="term" value="F:hydrolase activity"/>
    <property type="evidence" value="ECO:0007669"/>
    <property type="project" value="UniProtKB-KW"/>
</dbReference>
<dbReference type="GO" id="GO:0004519">
    <property type="term" value="F:endonuclease activity"/>
    <property type="evidence" value="ECO:0007669"/>
    <property type="project" value="UniProtKB-KW"/>
</dbReference>
<evidence type="ECO:0000259" key="7">
    <source>
        <dbReference type="Pfam" id="PF17917"/>
    </source>
</evidence>
<keyword evidence="9" id="KW-1185">Reference proteome</keyword>
<keyword evidence="3" id="KW-0540">Nuclease</keyword>
<keyword evidence="6" id="KW-0695">RNA-directed DNA polymerase</keyword>
<evidence type="ECO:0000256" key="1">
    <source>
        <dbReference type="ARBA" id="ARBA00022679"/>
    </source>
</evidence>
<evidence type="ECO:0000313" key="8">
    <source>
        <dbReference type="EMBL" id="RDX76662.1"/>
    </source>
</evidence>
<dbReference type="STRING" id="157652.A0A371FED9"/>
<protein>
    <submittedName>
        <fullName evidence="8">Retrovirus-related Pol polyprotein from transposon 17.6</fullName>
    </submittedName>
</protein>
<evidence type="ECO:0000256" key="6">
    <source>
        <dbReference type="ARBA" id="ARBA00022918"/>
    </source>
</evidence>
<dbReference type="Pfam" id="PF17917">
    <property type="entry name" value="RT_RNaseH"/>
    <property type="match status" value="1"/>
</dbReference>
<keyword evidence="4" id="KW-0255">Endonuclease</keyword>
<feature type="non-terminal residue" evidence="8">
    <location>
        <position position="1"/>
    </location>
</feature>
<dbReference type="EMBL" id="QJKJ01009421">
    <property type="protein sequence ID" value="RDX76662.1"/>
    <property type="molecule type" value="Genomic_DNA"/>
</dbReference>
<comment type="caution">
    <text evidence="8">The sequence shown here is derived from an EMBL/GenBank/DDBJ whole genome shotgun (WGS) entry which is preliminary data.</text>
</comment>
<keyword evidence="1" id="KW-0808">Transferase</keyword>
<accession>A0A371FED9</accession>
<dbReference type="GO" id="GO:0003964">
    <property type="term" value="F:RNA-directed DNA polymerase activity"/>
    <property type="evidence" value="ECO:0007669"/>
    <property type="project" value="UniProtKB-KW"/>
</dbReference>
<keyword evidence="5" id="KW-0378">Hydrolase</keyword>
<dbReference type="PANTHER" id="PTHR34072:SF57">
    <property type="entry name" value="RNA-DIRECTED DNA POLYMERASE"/>
    <property type="match status" value="1"/>
</dbReference>
<dbReference type="AlphaFoldDB" id="A0A371FED9"/>
<organism evidence="8 9">
    <name type="scientific">Mucuna pruriens</name>
    <name type="common">Velvet bean</name>
    <name type="synonym">Dolichos pruriens</name>
    <dbReference type="NCBI Taxonomy" id="157652"/>
    <lineage>
        <taxon>Eukaryota</taxon>
        <taxon>Viridiplantae</taxon>
        <taxon>Streptophyta</taxon>
        <taxon>Embryophyta</taxon>
        <taxon>Tracheophyta</taxon>
        <taxon>Spermatophyta</taxon>
        <taxon>Magnoliopsida</taxon>
        <taxon>eudicotyledons</taxon>
        <taxon>Gunneridae</taxon>
        <taxon>Pentapetalae</taxon>
        <taxon>rosids</taxon>
        <taxon>fabids</taxon>
        <taxon>Fabales</taxon>
        <taxon>Fabaceae</taxon>
        <taxon>Papilionoideae</taxon>
        <taxon>50 kb inversion clade</taxon>
        <taxon>NPAAA clade</taxon>
        <taxon>indigoferoid/millettioid clade</taxon>
        <taxon>Phaseoleae</taxon>
        <taxon>Mucuna</taxon>
    </lineage>
</organism>
<dbReference type="CDD" id="cd09274">
    <property type="entry name" value="RNase_HI_RT_Ty3"/>
    <property type="match status" value="1"/>
</dbReference>
<dbReference type="InterPro" id="IPR041373">
    <property type="entry name" value="RT_RNaseH"/>
</dbReference>
<sequence>MPRTMDPTQINYMTIEKELFAIVFALDKFRAYLLGSKVIVFSDHVALKYLLKKLDVKPRLIRWMLILQEFNLEIKDKRSAENIVVDHLSHIQGRVDPMPIRDDFPDEQLL</sequence>
<proteinExistence type="predicted"/>
<keyword evidence="2" id="KW-0548">Nucleotidyltransferase</keyword>